<keyword evidence="1" id="KW-0472">Membrane</keyword>
<dbReference type="InterPro" id="IPR015943">
    <property type="entry name" value="WD40/YVTN_repeat-like_dom_sf"/>
</dbReference>
<dbReference type="SUPFAM" id="SSF50998">
    <property type="entry name" value="Quinoprotein alcohol dehydrogenase-like"/>
    <property type="match status" value="1"/>
</dbReference>
<dbReference type="EMBL" id="QWKP01000191">
    <property type="protein sequence ID" value="RHA40970.1"/>
    <property type="molecule type" value="Genomic_DNA"/>
</dbReference>
<dbReference type="OrthoDB" id="5149466at2"/>
<evidence type="ECO:0000313" key="3">
    <source>
        <dbReference type="EMBL" id="RHA40970.1"/>
    </source>
</evidence>
<name>A0A413RLJ7_9CELL</name>
<proteinExistence type="predicted"/>
<evidence type="ECO:0000256" key="1">
    <source>
        <dbReference type="SAM" id="Phobius"/>
    </source>
</evidence>
<dbReference type="InterPro" id="IPR002372">
    <property type="entry name" value="PQQ_rpt_dom"/>
</dbReference>
<dbReference type="Gene3D" id="2.130.10.10">
    <property type="entry name" value="YVTN repeat-like/Quinoprotein amine dehydrogenase"/>
    <property type="match status" value="1"/>
</dbReference>
<dbReference type="AlphaFoldDB" id="A0A413RLJ7"/>
<dbReference type="SMART" id="SM00564">
    <property type="entry name" value="PQQ"/>
    <property type="match status" value="3"/>
</dbReference>
<evidence type="ECO:0000259" key="2">
    <source>
        <dbReference type="Pfam" id="PF13360"/>
    </source>
</evidence>
<gene>
    <name evidence="3" type="ORF">D1825_09535</name>
</gene>
<dbReference type="Proteomes" id="UP000283374">
    <property type="component" value="Unassembled WGS sequence"/>
</dbReference>
<protein>
    <recommendedName>
        <fullName evidence="2">Pyrrolo-quinoline quinone repeat domain-containing protein</fullName>
    </recommendedName>
</protein>
<keyword evidence="4" id="KW-1185">Reference proteome</keyword>
<comment type="caution">
    <text evidence="3">The sequence shown here is derived from an EMBL/GenBank/DDBJ whole genome shotgun (WGS) entry which is preliminary data.</text>
</comment>
<dbReference type="Gene3D" id="2.40.128.630">
    <property type="match status" value="1"/>
</dbReference>
<dbReference type="InterPro" id="IPR018391">
    <property type="entry name" value="PQQ_b-propeller_rpt"/>
</dbReference>
<dbReference type="RefSeq" id="WP_118767188.1">
    <property type="nucleotide sequence ID" value="NZ_QWKP01000191.1"/>
</dbReference>
<dbReference type="InterPro" id="IPR011047">
    <property type="entry name" value="Quinoprotein_ADH-like_sf"/>
</dbReference>
<evidence type="ECO:0000313" key="4">
    <source>
        <dbReference type="Proteomes" id="UP000283374"/>
    </source>
</evidence>
<feature type="transmembrane region" description="Helical" evidence="1">
    <location>
        <begin position="25"/>
        <end position="46"/>
    </location>
</feature>
<sequence length="468" mass="49063">MGDMRTVELDDGTAEPAPANHRRRLWPWALAALVVVAAVLVTWQLVENRRQHATQERAAQASNVLLPLPTEVKVLWTSPAADTYLGFAVVGPHLVVGSTDDDGSTYEIHELDRRTGKHLWDVTGTLPAGWVGGVECRPVSPPGGRPTFAACAIGALAPPDQLPTEAGNVRIVVLDAATGTVVSTTDTSLAAWAVAGDTIVMASPERDDENVTWTLKTIDATSGAPTWSLVLPTVPIAPPDTDDGFLTGKTFDASLEGALGRVVLADQGHVWVVDDGTLTTTVPIEAGWTVALDGSGAVVLAFGDGTGTAQLVLTDGTVVDAPAQQVNLPVDDGTASDVLLVRAWKDLALQARDARTGQVRWEVPQAGTQVIVLGGRVILRSGDDLVAADADDGHVVWRTRSIMSSEVALSTDGTNVYVPVPGRLRAYALTDGHRQPDRVLPPEYSGESPVALGGVLTVYSGDPAPILG</sequence>
<organism evidence="3 4">
    <name type="scientific">Cellulomonas rhizosphaerae</name>
    <dbReference type="NCBI Taxonomy" id="2293719"/>
    <lineage>
        <taxon>Bacteria</taxon>
        <taxon>Bacillati</taxon>
        <taxon>Actinomycetota</taxon>
        <taxon>Actinomycetes</taxon>
        <taxon>Micrococcales</taxon>
        <taxon>Cellulomonadaceae</taxon>
        <taxon>Cellulomonas</taxon>
    </lineage>
</organism>
<reference evidence="3 4" key="1">
    <citation type="submission" date="2018-08" db="EMBL/GenBank/DDBJ databases">
        <title>Cellulomonas rhizosphaerae sp. nov., a novel actinomycete isolated from soil.</title>
        <authorList>
            <person name="Tian Y."/>
        </authorList>
    </citation>
    <scope>NUCLEOTIDE SEQUENCE [LARGE SCALE GENOMIC DNA]</scope>
    <source>
        <strain evidence="3 4">NEAU-TCZ24</strain>
    </source>
</reference>
<keyword evidence="1" id="KW-1133">Transmembrane helix</keyword>
<keyword evidence="1" id="KW-0812">Transmembrane</keyword>
<feature type="domain" description="Pyrrolo-quinoline quinone repeat" evidence="2">
    <location>
        <begin position="348"/>
        <end position="443"/>
    </location>
</feature>
<dbReference type="Pfam" id="PF13360">
    <property type="entry name" value="PQQ_2"/>
    <property type="match status" value="1"/>
</dbReference>
<accession>A0A413RLJ7</accession>